<dbReference type="Proteomes" id="UP000759537">
    <property type="component" value="Unassembled WGS sequence"/>
</dbReference>
<evidence type="ECO:0000256" key="1">
    <source>
        <dbReference type="ARBA" id="ARBA00022737"/>
    </source>
</evidence>
<dbReference type="SUPFAM" id="SSF48403">
    <property type="entry name" value="Ankyrin repeat"/>
    <property type="match status" value="1"/>
</dbReference>
<evidence type="ECO:0000256" key="3">
    <source>
        <dbReference type="PROSITE-ProRule" id="PRU00023"/>
    </source>
</evidence>
<dbReference type="PANTHER" id="PTHR24198:SF165">
    <property type="entry name" value="ANKYRIN REPEAT-CONTAINING PROTEIN-RELATED"/>
    <property type="match status" value="1"/>
</dbReference>
<feature type="repeat" description="ANK" evidence="3">
    <location>
        <begin position="54"/>
        <end position="86"/>
    </location>
</feature>
<proteinExistence type="predicted"/>
<dbReference type="PANTHER" id="PTHR24198">
    <property type="entry name" value="ANKYRIN REPEAT AND PROTEIN KINASE DOMAIN-CONTAINING PROTEIN"/>
    <property type="match status" value="1"/>
</dbReference>
<dbReference type="Pfam" id="PF12796">
    <property type="entry name" value="Ank_2"/>
    <property type="match status" value="2"/>
</dbReference>
<dbReference type="Gene3D" id="1.25.40.20">
    <property type="entry name" value="Ankyrin repeat-containing domain"/>
    <property type="match status" value="1"/>
</dbReference>
<feature type="repeat" description="ANK" evidence="3">
    <location>
        <begin position="158"/>
        <end position="184"/>
    </location>
</feature>
<evidence type="ECO:0000313" key="4">
    <source>
        <dbReference type="EMBL" id="KAF8471018.1"/>
    </source>
</evidence>
<dbReference type="EMBL" id="WHVB01000024">
    <property type="protein sequence ID" value="KAF8471018.1"/>
    <property type="molecule type" value="Genomic_DNA"/>
</dbReference>
<reference evidence="4" key="1">
    <citation type="submission" date="2019-10" db="EMBL/GenBank/DDBJ databases">
        <authorList>
            <consortium name="DOE Joint Genome Institute"/>
            <person name="Kuo A."/>
            <person name="Miyauchi S."/>
            <person name="Kiss E."/>
            <person name="Drula E."/>
            <person name="Kohler A."/>
            <person name="Sanchez-Garcia M."/>
            <person name="Andreopoulos B."/>
            <person name="Barry K.W."/>
            <person name="Bonito G."/>
            <person name="Buee M."/>
            <person name="Carver A."/>
            <person name="Chen C."/>
            <person name="Cichocki N."/>
            <person name="Clum A."/>
            <person name="Culley D."/>
            <person name="Crous P.W."/>
            <person name="Fauchery L."/>
            <person name="Girlanda M."/>
            <person name="Hayes R."/>
            <person name="Keri Z."/>
            <person name="LaButti K."/>
            <person name="Lipzen A."/>
            <person name="Lombard V."/>
            <person name="Magnuson J."/>
            <person name="Maillard F."/>
            <person name="Morin E."/>
            <person name="Murat C."/>
            <person name="Nolan M."/>
            <person name="Ohm R."/>
            <person name="Pangilinan J."/>
            <person name="Pereira M."/>
            <person name="Perotto S."/>
            <person name="Peter M."/>
            <person name="Riley R."/>
            <person name="Sitrit Y."/>
            <person name="Stielow B."/>
            <person name="Szollosi G."/>
            <person name="Zifcakova L."/>
            <person name="Stursova M."/>
            <person name="Spatafora J.W."/>
            <person name="Tedersoo L."/>
            <person name="Vaario L.-M."/>
            <person name="Yamada A."/>
            <person name="Yan M."/>
            <person name="Wang P."/>
            <person name="Xu J."/>
            <person name="Bruns T."/>
            <person name="Baldrian P."/>
            <person name="Vilgalys R."/>
            <person name="Henrissat B."/>
            <person name="Grigoriev I.V."/>
            <person name="Hibbett D."/>
            <person name="Nagy L.G."/>
            <person name="Martin F.M."/>
        </authorList>
    </citation>
    <scope>NUCLEOTIDE SEQUENCE</scope>
    <source>
        <strain evidence="4">Prilba</strain>
    </source>
</reference>
<accession>A0A9P5MPZ3</accession>
<dbReference type="InterPro" id="IPR002110">
    <property type="entry name" value="Ankyrin_rpt"/>
</dbReference>
<sequence length="184" mass="19978">MTLVELLIAKHPEHVGAIGGYCVTPAVAALEGGHFQLAQLLHCNGSSLDLCRNLGKSPLHSAAYYRDLKMVQVLLDCRVDVNAQDDFGFTLLSHASQGHFNTARAIRLLLDHGADPEVRMWRPDGGSTSLHLASKHGKIEIAHVLVEHGASVEAQDERGRTPLDIASGARCNEIITLLLEHRAK</sequence>
<gene>
    <name evidence="4" type="ORF">DFH94DRAFT_637424</name>
</gene>
<keyword evidence="5" id="KW-1185">Reference proteome</keyword>
<dbReference type="OrthoDB" id="194358at2759"/>
<comment type="caution">
    <text evidence="4">The sequence shown here is derived from an EMBL/GenBank/DDBJ whole genome shotgun (WGS) entry which is preliminary data.</text>
</comment>
<dbReference type="PROSITE" id="PS50297">
    <property type="entry name" value="ANK_REP_REGION"/>
    <property type="match status" value="3"/>
</dbReference>
<evidence type="ECO:0000313" key="5">
    <source>
        <dbReference type="Proteomes" id="UP000759537"/>
    </source>
</evidence>
<dbReference type="SMART" id="SM00248">
    <property type="entry name" value="ANK"/>
    <property type="match status" value="5"/>
</dbReference>
<keyword evidence="2 3" id="KW-0040">ANK repeat</keyword>
<feature type="repeat" description="ANK" evidence="3">
    <location>
        <begin position="125"/>
        <end position="157"/>
    </location>
</feature>
<evidence type="ECO:0000256" key="2">
    <source>
        <dbReference type="ARBA" id="ARBA00023043"/>
    </source>
</evidence>
<dbReference type="AlphaFoldDB" id="A0A9P5MPZ3"/>
<keyword evidence="1" id="KW-0677">Repeat</keyword>
<dbReference type="InterPro" id="IPR036770">
    <property type="entry name" value="Ankyrin_rpt-contain_sf"/>
</dbReference>
<reference evidence="4" key="2">
    <citation type="journal article" date="2020" name="Nat. Commun.">
        <title>Large-scale genome sequencing of mycorrhizal fungi provides insights into the early evolution of symbiotic traits.</title>
        <authorList>
            <person name="Miyauchi S."/>
            <person name="Kiss E."/>
            <person name="Kuo A."/>
            <person name="Drula E."/>
            <person name="Kohler A."/>
            <person name="Sanchez-Garcia M."/>
            <person name="Morin E."/>
            <person name="Andreopoulos B."/>
            <person name="Barry K.W."/>
            <person name="Bonito G."/>
            <person name="Buee M."/>
            <person name="Carver A."/>
            <person name="Chen C."/>
            <person name="Cichocki N."/>
            <person name="Clum A."/>
            <person name="Culley D."/>
            <person name="Crous P.W."/>
            <person name="Fauchery L."/>
            <person name="Girlanda M."/>
            <person name="Hayes R.D."/>
            <person name="Keri Z."/>
            <person name="LaButti K."/>
            <person name="Lipzen A."/>
            <person name="Lombard V."/>
            <person name="Magnuson J."/>
            <person name="Maillard F."/>
            <person name="Murat C."/>
            <person name="Nolan M."/>
            <person name="Ohm R.A."/>
            <person name="Pangilinan J."/>
            <person name="Pereira M.F."/>
            <person name="Perotto S."/>
            <person name="Peter M."/>
            <person name="Pfister S."/>
            <person name="Riley R."/>
            <person name="Sitrit Y."/>
            <person name="Stielow J.B."/>
            <person name="Szollosi G."/>
            <person name="Zifcakova L."/>
            <person name="Stursova M."/>
            <person name="Spatafora J.W."/>
            <person name="Tedersoo L."/>
            <person name="Vaario L.M."/>
            <person name="Yamada A."/>
            <person name="Yan M."/>
            <person name="Wang P."/>
            <person name="Xu J."/>
            <person name="Bruns T."/>
            <person name="Baldrian P."/>
            <person name="Vilgalys R."/>
            <person name="Dunand C."/>
            <person name="Henrissat B."/>
            <person name="Grigoriev I.V."/>
            <person name="Hibbett D."/>
            <person name="Nagy L.G."/>
            <person name="Martin F.M."/>
        </authorList>
    </citation>
    <scope>NUCLEOTIDE SEQUENCE</scope>
    <source>
        <strain evidence="4">Prilba</strain>
    </source>
</reference>
<protein>
    <submittedName>
        <fullName evidence="4">Ankyrin repeat-containing domain protein</fullName>
    </submittedName>
</protein>
<organism evidence="4 5">
    <name type="scientific">Russula ochroleuca</name>
    <dbReference type="NCBI Taxonomy" id="152965"/>
    <lineage>
        <taxon>Eukaryota</taxon>
        <taxon>Fungi</taxon>
        <taxon>Dikarya</taxon>
        <taxon>Basidiomycota</taxon>
        <taxon>Agaricomycotina</taxon>
        <taxon>Agaricomycetes</taxon>
        <taxon>Russulales</taxon>
        <taxon>Russulaceae</taxon>
        <taxon>Russula</taxon>
    </lineage>
</organism>
<dbReference type="PRINTS" id="PR01415">
    <property type="entry name" value="ANKYRIN"/>
</dbReference>
<name>A0A9P5MPZ3_9AGAM</name>
<dbReference type="PROSITE" id="PS50088">
    <property type="entry name" value="ANK_REPEAT"/>
    <property type="match status" value="3"/>
</dbReference>